<evidence type="ECO:0000313" key="2">
    <source>
        <dbReference type="Proteomes" id="UP000005239"/>
    </source>
</evidence>
<dbReference type="Proteomes" id="UP000005239">
    <property type="component" value="Unassembled WGS sequence"/>
</dbReference>
<reference evidence="1" key="2">
    <citation type="submission" date="2022-06" db="UniProtKB">
        <authorList>
            <consortium name="EnsemblMetazoa"/>
        </authorList>
    </citation>
    <scope>IDENTIFICATION</scope>
    <source>
        <strain evidence="1">PS312</strain>
    </source>
</reference>
<evidence type="ECO:0000313" key="1">
    <source>
        <dbReference type="EnsemblMetazoa" id="PPA41876.1"/>
    </source>
</evidence>
<reference evidence="2" key="1">
    <citation type="journal article" date="2008" name="Nat. Genet.">
        <title>The Pristionchus pacificus genome provides a unique perspective on nematode lifestyle and parasitism.</title>
        <authorList>
            <person name="Dieterich C."/>
            <person name="Clifton S.W."/>
            <person name="Schuster L.N."/>
            <person name="Chinwalla A."/>
            <person name="Delehaunty K."/>
            <person name="Dinkelacker I."/>
            <person name="Fulton L."/>
            <person name="Fulton R."/>
            <person name="Godfrey J."/>
            <person name="Minx P."/>
            <person name="Mitreva M."/>
            <person name="Roeseler W."/>
            <person name="Tian H."/>
            <person name="Witte H."/>
            <person name="Yang S.P."/>
            <person name="Wilson R.K."/>
            <person name="Sommer R.J."/>
        </authorList>
    </citation>
    <scope>NUCLEOTIDE SEQUENCE [LARGE SCALE GENOMIC DNA]</scope>
    <source>
        <strain evidence="2">PS312</strain>
    </source>
</reference>
<name>A0A2A6BRT8_PRIPA</name>
<proteinExistence type="predicted"/>
<organism evidence="1 2">
    <name type="scientific">Pristionchus pacificus</name>
    <name type="common">Parasitic nematode worm</name>
    <dbReference type="NCBI Taxonomy" id="54126"/>
    <lineage>
        <taxon>Eukaryota</taxon>
        <taxon>Metazoa</taxon>
        <taxon>Ecdysozoa</taxon>
        <taxon>Nematoda</taxon>
        <taxon>Chromadorea</taxon>
        <taxon>Rhabditida</taxon>
        <taxon>Rhabditina</taxon>
        <taxon>Diplogasteromorpha</taxon>
        <taxon>Diplogasteroidea</taxon>
        <taxon>Neodiplogasteridae</taxon>
        <taxon>Pristionchus</taxon>
    </lineage>
</organism>
<accession>A0A8R1YXL8</accession>
<sequence>MPMPRYLIISIETNYSTDITIPISEGNANIMKIIETNYSMKGAVEYLSGAYGANSAGWCVANDDKYNSMQCQLPKNWNRMRKIREKRLRWFGHIKRRERNHSCKEILQYQPLGRRPAGRPNMSWLKVVKKDLATRRLTERHALNRELWKEKTQHPDPV</sequence>
<keyword evidence="2" id="KW-1185">Reference proteome</keyword>
<gene>
    <name evidence="1" type="primary">WBGene00280245</name>
</gene>
<dbReference type="OrthoDB" id="5854359at2759"/>
<dbReference type="EnsemblMetazoa" id="PPA41876.1">
    <property type="protein sequence ID" value="PPA41876.1"/>
    <property type="gene ID" value="WBGene00280245"/>
</dbReference>
<dbReference type="AlphaFoldDB" id="A0A2A6BRT8"/>
<accession>A0A2A6BRT8</accession>
<protein>
    <submittedName>
        <fullName evidence="1">Uncharacterized protein</fullName>
    </submittedName>
</protein>